<dbReference type="STRING" id="990121.A0A0V0ZXR8"/>
<dbReference type="InterPro" id="IPR029248">
    <property type="entry name" value="TMEM107"/>
</dbReference>
<name>A0A0V0ZXR8_9BILA</name>
<feature type="transmembrane region" description="Helical" evidence="7">
    <location>
        <begin position="101"/>
        <end position="134"/>
    </location>
</feature>
<evidence type="ECO:0000256" key="3">
    <source>
        <dbReference type="ARBA" id="ARBA00022692"/>
    </source>
</evidence>
<dbReference type="OrthoDB" id="5919106at2759"/>
<protein>
    <recommendedName>
        <fullName evidence="2">Transmembrane protein 107</fullName>
    </recommendedName>
</protein>
<evidence type="ECO:0000256" key="1">
    <source>
        <dbReference type="ARBA" id="ARBA00004141"/>
    </source>
</evidence>
<sequence>MSVLILPICCGCFIAGLWQLTGDKHHKGRQFESVFHDLLENSMRLFMMSMIIQKLIPARFLLITAHVVITVCIIWSRDMNVIAGLPDKYSPDDYSRKDFEFTIALCLSFACFFVEYVGFLCGISMFIPACAFFCKILKQNNVGNQANINSLFSAKVQSTSKPQCRLYDLLHARPNGPFINCSLCIHVDIGCLHLRRVVVQRLLVHMGVLLCPAGRGRIGSRFENTAATFRFLDHALL</sequence>
<dbReference type="GO" id="GO:0016020">
    <property type="term" value="C:membrane"/>
    <property type="evidence" value="ECO:0007669"/>
    <property type="project" value="UniProtKB-SubCell"/>
</dbReference>
<keyword evidence="5 7" id="KW-1133">Transmembrane helix</keyword>
<dbReference type="Pfam" id="PF14995">
    <property type="entry name" value="TMEM107"/>
    <property type="match status" value="1"/>
</dbReference>
<keyword evidence="6 7" id="KW-0472">Membrane</keyword>
<keyword evidence="9" id="KW-1185">Reference proteome</keyword>
<gene>
    <name evidence="8" type="primary">tmem107</name>
    <name evidence="8" type="ORF">T12_1902</name>
</gene>
<dbReference type="PANTHER" id="PTHR34341:SF1">
    <property type="entry name" value="TRANSMEMBRANE PROTEIN 107"/>
    <property type="match status" value="1"/>
</dbReference>
<proteinExistence type="predicted"/>
<evidence type="ECO:0000313" key="9">
    <source>
        <dbReference type="Proteomes" id="UP000054783"/>
    </source>
</evidence>
<dbReference type="GO" id="GO:1904491">
    <property type="term" value="P:protein localization to ciliary transition zone"/>
    <property type="evidence" value="ECO:0007669"/>
    <property type="project" value="TreeGrafter"/>
</dbReference>
<keyword evidence="3 7" id="KW-0812">Transmembrane</keyword>
<evidence type="ECO:0000256" key="5">
    <source>
        <dbReference type="ARBA" id="ARBA00022989"/>
    </source>
</evidence>
<dbReference type="EMBL" id="JYDQ01000065">
    <property type="protein sequence ID" value="KRY17234.1"/>
    <property type="molecule type" value="Genomic_DNA"/>
</dbReference>
<dbReference type="PANTHER" id="PTHR34341">
    <property type="entry name" value="TRANSMEMBRANE PROTEIN 107"/>
    <property type="match status" value="1"/>
</dbReference>
<evidence type="ECO:0000256" key="4">
    <source>
        <dbReference type="ARBA" id="ARBA00022794"/>
    </source>
</evidence>
<dbReference type="Proteomes" id="UP000054783">
    <property type="component" value="Unassembled WGS sequence"/>
</dbReference>
<dbReference type="GO" id="GO:0036038">
    <property type="term" value="C:MKS complex"/>
    <property type="evidence" value="ECO:0007669"/>
    <property type="project" value="TreeGrafter"/>
</dbReference>
<evidence type="ECO:0000256" key="6">
    <source>
        <dbReference type="ARBA" id="ARBA00023136"/>
    </source>
</evidence>
<evidence type="ECO:0000313" key="8">
    <source>
        <dbReference type="EMBL" id="KRY17234.1"/>
    </source>
</evidence>
<keyword evidence="4" id="KW-0970">Cilium biogenesis/degradation</keyword>
<evidence type="ECO:0000256" key="2">
    <source>
        <dbReference type="ARBA" id="ARBA00015652"/>
    </source>
</evidence>
<reference evidence="8 9" key="1">
    <citation type="submission" date="2015-01" db="EMBL/GenBank/DDBJ databases">
        <title>Evolution of Trichinella species and genotypes.</title>
        <authorList>
            <person name="Korhonen P.K."/>
            <person name="Edoardo P."/>
            <person name="Giuseppe L.R."/>
            <person name="Gasser R.B."/>
        </authorList>
    </citation>
    <scope>NUCLEOTIDE SEQUENCE [LARGE SCALE GENOMIC DNA]</scope>
    <source>
        <strain evidence="8">ISS2496</strain>
    </source>
</reference>
<feature type="transmembrane region" description="Helical" evidence="7">
    <location>
        <begin position="56"/>
        <end position="76"/>
    </location>
</feature>
<accession>A0A0V0ZXR8</accession>
<dbReference type="GO" id="GO:1905515">
    <property type="term" value="P:non-motile cilium assembly"/>
    <property type="evidence" value="ECO:0007669"/>
    <property type="project" value="TreeGrafter"/>
</dbReference>
<dbReference type="AlphaFoldDB" id="A0A0V0ZXR8"/>
<organism evidence="8 9">
    <name type="scientific">Trichinella patagoniensis</name>
    <dbReference type="NCBI Taxonomy" id="990121"/>
    <lineage>
        <taxon>Eukaryota</taxon>
        <taxon>Metazoa</taxon>
        <taxon>Ecdysozoa</taxon>
        <taxon>Nematoda</taxon>
        <taxon>Enoplea</taxon>
        <taxon>Dorylaimia</taxon>
        <taxon>Trichinellida</taxon>
        <taxon>Trichinellidae</taxon>
        <taxon>Trichinella</taxon>
    </lineage>
</organism>
<comment type="caution">
    <text evidence="8">The sequence shown here is derived from an EMBL/GenBank/DDBJ whole genome shotgun (WGS) entry which is preliminary data.</text>
</comment>
<comment type="subcellular location">
    <subcellularLocation>
        <location evidence="1">Membrane</location>
        <topology evidence="1">Multi-pass membrane protein</topology>
    </subcellularLocation>
</comment>
<evidence type="ECO:0000256" key="7">
    <source>
        <dbReference type="SAM" id="Phobius"/>
    </source>
</evidence>